<evidence type="ECO:0000256" key="3">
    <source>
        <dbReference type="RuleBase" id="RU361235"/>
    </source>
</evidence>
<dbReference type="OrthoDB" id="408631at2759"/>
<dbReference type="Proteomes" id="UP000738349">
    <property type="component" value="Unassembled WGS sequence"/>
</dbReference>
<dbReference type="PROSITE" id="PS00941">
    <property type="entry name" value="CARBOXYLESTERASE_B_2"/>
    <property type="match status" value="1"/>
</dbReference>
<dbReference type="GO" id="GO:0016787">
    <property type="term" value="F:hydrolase activity"/>
    <property type="evidence" value="ECO:0007669"/>
    <property type="project" value="UniProtKB-KW"/>
</dbReference>
<dbReference type="InterPro" id="IPR029058">
    <property type="entry name" value="AB_hydrolase_fold"/>
</dbReference>
<keyword evidence="2 3" id="KW-0378">Hydrolase</keyword>
<reference evidence="5" key="1">
    <citation type="journal article" date="2021" name="Nat. Commun.">
        <title>Genetic determinants of endophytism in the Arabidopsis root mycobiome.</title>
        <authorList>
            <person name="Mesny F."/>
            <person name="Miyauchi S."/>
            <person name="Thiergart T."/>
            <person name="Pickel B."/>
            <person name="Atanasova L."/>
            <person name="Karlsson M."/>
            <person name="Huettel B."/>
            <person name="Barry K.W."/>
            <person name="Haridas S."/>
            <person name="Chen C."/>
            <person name="Bauer D."/>
            <person name="Andreopoulos W."/>
            <person name="Pangilinan J."/>
            <person name="LaButti K."/>
            <person name="Riley R."/>
            <person name="Lipzen A."/>
            <person name="Clum A."/>
            <person name="Drula E."/>
            <person name="Henrissat B."/>
            <person name="Kohler A."/>
            <person name="Grigoriev I.V."/>
            <person name="Martin F.M."/>
            <person name="Hacquard S."/>
        </authorList>
    </citation>
    <scope>NUCLEOTIDE SEQUENCE</scope>
    <source>
        <strain evidence="5">MPI-CAGE-AT-0147</strain>
    </source>
</reference>
<dbReference type="InterPro" id="IPR002018">
    <property type="entry name" value="CarbesteraseB"/>
</dbReference>
<keyword evidence="3" id="KW-0732">Signal</keyword>
<evidence type="ECO:0000259" key="4">
    <source>
        <dbReference type="Pfam" id="PF00135"/>
    </source>
</evidence>
<keyword evidence="6" id="KW-1185">Reference proteome</keyword>
<dbReference type="Pfam" id="PF00135">
    <property type="entry name" value="COesterase"/>
    <property type="match status" value="2"/>
</dbReference>
<evidence type="ECO:0000313" key="6">
    <source>
        <dbReference type="Proteomes" id="UP000738349"/>
    </source>
</evidence>
<dbReference type="Gene3D" id="3.40.50.1820">
    <property type="entry name" value="alpha/beta hydrolase"/>
    <property type="match status" value="2"/>
</dbReference>
<feature type="domain" description="Carboxylesterase type B" evidence="4">
    <location>
        <begin position="336"/>
        <end position="436"/>
    </location>
</feature>
<evidence type="ECO:0000313" key="5">
    <source>
        <dbReference type="EMBL" id="KAH7141910.1"/>
    </source>
</evidence>
<dbReference type="InterPro" id="IPR019819">
    <property type="entry name" value="Carboxylesterase_B_CS"/>
</dbReference>
<gene>
    <name evidence="5" type="ORF">EDB81DRAFT_760759</name>
</gene>
<dbReference type="EMBL" id="JAGMUV010000010">
    <property type="protein sequence ID" value="KAH7141910.1"/>
    <property type="molecule type" value="Genomic_DNA"/>
</dbReference>
<comment type="caution">
    <text evidence="5">The sequence shown here is derived from an EMBL/GenBank/DDBJ whole genome shotgun (WGS) entry which is preliminary data.</text>
</comment>
<organism evidence="5 6">
    <name type="scientific">Dactylonectria macrodidyma</name>
    <dbReference type="NCBI Taxonomy" id="307937"/>
    <lineage>
        <taxon>Eukaryota</taxon>
        <taxon>Fungi</taxon>
        <taxon>Dikarya</taxon>
        <taxon>Ascomycota</taxon>
        <taxon>Pezizomycotina</taxon>
        <taxon>Sordariomycetes</taxon>
        <taxon>Hypocreomycetidae</taxon>
        <taxon>Hypocreales</taxon>
        <taxon>Nectriaceae</taxon>
        <taxon>Dactylonectria</taxon>
    </lineage>
</organism>
<evidence type="ECO:0000256" key="2">
    <source>
        <dbReference type="ARBA" id="ARBA00022801"/>
    </source>
</evidence>
<comment type="similarity">
    <text evidence="1 3">Belongs to the type-B carboxylesterase/lipase family.</text>
</comment>
<accession>A0A9P9J5H7</accession>
<dbReference type="SUPFAM" id="SSF53474">
    <property type="entry name" value="alpha/beta-Hydrolases"/>
    <property type="match status" value="1"/>
</dbReference>
<feature type="domain" description="Carboxylesterase type B" evidence="4">
    <location>
        <begin position="30"/>
        <end position="325"/>
    </location>
</feature>
<feature type="chain" id="PRO_5040531804" description="Carboxylic ester hydrolase" evidence="3">
    <location>
        <begin position="21"/>
        <end position="443"/>
    </location>
</feature>
<dbReference type="EC" id="3.1.1.-" evidence="3"/>
<dbReference type="PANTHER" id="PTHR11559">
    <property type="entry name" value="CARBOXYLESTERASE"/>
    <property type="match status" value="1"/>
</dbReference>
<dbReference type="PROSITE" id="PS00122">
    <property type="entry name" value="CARBOXYLESTERASE_B_1"/>
    <property type="match status" value="1"/>
</dbReference>
<dbReference type="AlphaFoldDB" id="A0A9P9J5H7"/>
<dbReference type="InterPro" id="IPR050309">
    <property type="entry name" value="Type-B_Carboxylest/Lipase"/>
</dbReference>
<sequence>MPLKLFVVYALGLFLGFALGSPYAHQNGLTVQTSSGKLHGFMNSTSPRTRQFLGIQYAKSPVGNLRFRPPVKHTSSRGLSATKLGPTCMQDPQNSGFVLYRSMGMGAFLPSEADVFSEDCLYLNVYAPTKRSATKLPVGVWIHGGGFAICGASVPYQIPDQWVSRTQSHIVVTLNYRLKIFGYPNSAMGTENVGLLDQRMAIEWVRDNIESFGGDPSRIVLWGQSAGAFSVNYYSMAYPTDPIAYGFISDSGGDFPSEEDTSHGNFSAVAAQVGCGGLDARSEFKCVQKANATDLVRTVDSLAAQFVPQADNKTVFADPENRIRRVFRPRLDVGIPIYRYVYAGNFSNITPLPQLGAAHSAELPLIFGTHYQFHQNSTQFEYEVSWAMQDLWLSFITNPQRAPRTAKYNWPKLETADGNVAAFALDGTTVQSFPKAQLLICAS</sequence>
<name>A0A9P9J5H7_9HYPO</name>
<evidence type="ECO:0000256" key="1">
    <source>
        <dbReference type="ARBA" id="ARBA00005964"/>
    </source>
</evidence>
<feature type="signal peptide" evidence="3">
    <location>
        <begin position="1"/>
        <end position="20"/>
    </location>
</feature>
<dbReference type="InterPro" id="IPR019826">
    <property type="entry name" value="Carboxylesterase_B_AS"/>
</dbReference>
<proteinExistence type="inferred from homology"/>
<protein>
    <recommendedName>
        <fullName evidence="3">Carboxylic ester hydrolase</fullName>
        <ecNumber evidence="3">3.1.1.-</ecNumber>
    </recommendedName>
</protein>